<name>H1VKG2_COLHI</name>
<feature type="compositionally biased region" description="Low complexity" evidence="1">
    <location>
        <begin position="49"/>
        <end position="61"/>
    </location>
</feature>
<evidence type="ECO:0000313" key="2">
    <source>
        <dbReference type="EMBL" id="CCF40715.1"/>
    </source>
</evidence>
<accession>H1VKG2</accession>
<gene>
    <name evidence="2" type="ORF">CH063_11205</name>
</gene>
<proteinExistence type="predicted"/>
<dbReference type="STRING" id="759273.H1VKG2"/>
<dbReference type="HOGENOM" id="CLU_2413151_0_0_1"/>
<sequence length="92" mass="9649">MSSSNSSSSPSSSRTYADALALLNTLIPNLKIHALFGSKPKDPEPQDATTTTTTTTSTTSTNPKPPPADPNLLAIPEMRAWLLRAGLTPDGL</sequence>
<reference evidence="3" key="1">
    <citation type="journal article" date="2012" name="Nat. Genet.">
        <title>Lifestyle transitions in plant pathogenic Colletotrichum fungi deciphered by genome and transcriptome analyses.</title>
        <authorList>
            <person name="O'Connell R.J."/>
            <person name="Thon M.R."/>
            <person name="Hacquard S."/>
            <person name="Amyotte S.G."/>
            <person name="Kleemann J."/>
            <person name="Torres M.F."/>
            <person name="Damm U."/>
            <person name="Buiate E.A."/>
            <person name="Epstein L."/>
            <person name="Alkan N."/>
            <person name="Altmueller J."/>
            <person name="Alvarado-Balderrama L."/>
            <person name="Bauser C.A."/>
            <person name="Becker C."/>
            <person name="Birren B.W."/>
            <person name="Chen Z."/>
            <person name="Choi J."/>
            <person name="Crouch J.A."/>
            <person name="Duvick J.P."/>
            <person name="Farman M.A."/>
            <person name="Gan P."/>
            <person name="Heiman D."/>
            <person name="Henrissat B."/>
            <person name="Howard R.J."/>
            <person name="Kabbage M."/>
            <person name="Koch C."/>
            <person name="Kracher B."/>
            <person name="Kubo Y."/>
            <person name="Law A.D."/>
            <person name="Lebrun M.-H."/>
            <person name="Lee Y.-H."/>
            <person name="Miyara I."/>
            <person name="Moore N."/>
            <person name="Neumann U."/>
            <person name="Nordstroem K."/>
            <person name="Panaccione D.G."/>
            <person name="Panstruga R."/>
            <person name="Place M."/>
            <person name="Proctor R.H."/>
            <person name="Prusky D."/>
            <person name="Rech G."/>
            <person name="Reinhardt R."/>
            <person name="Rollins J.A."/>
            <person name="Rounsley S."/>
            <person name="Schardl C.L."/>
            <person name="Schwartz D.C."/>
            <person name="Shenoy N."/>
            <person name="Shirasu K."/>
            <person name="Sikhakolli U.R."/>
            <person name="Stueber K."/>
            <person name="Sukno S.A."/>
            <person name="Sweigard J.A."/>
            <person name="Takano Y."/>
            <person name="Takahara H."/>
            <person name="Trail F."/>
            <person name="van der Does H.C."/>
            <person name="Voll L.M."/>
            <person name="Will I."/>
            <person name="Young S."/>
            <person name="Zeng Q."/>
            <person name="Zhang J."/>
            <person name="Zhou S."/>
            <person name="Dickman M.B."/>
            <person name="Schulze-Lefert P."/>
            <person name="Ver Loren van Themaat E."/>
            <person name="Ma L.-J."/>
            <person name="Vaillancourt L.J."/>
        </authorList>
    </citation>
    <scope>NUCLEOTIDE SEQUENCE [LARGE SCALE GENOMIC DNA]</scope>
    <source>
        <strain evidence="3">IMI 349063</strain>
    </source>
</reference>
<dbReference type="VEuPathDB" id="FungiDB:CH63R_05632"/>
<dbReference type="AlphaFoldDB" id="H1VKG2"/>
<evidence type="ECO:0000256" key="1">
    <source>
        <dbReference type="SAM" id="MobiDB-lite"/>
    </source>
</evidence>
<feature type="region of interest" description="Disordered" evidence="1">
    <location>
        <begin position="36"/>
        <end position="71"/>
    </location>
</feature>
<evidence type="ECO:0000313" key="3">
    <source>
        <dbReference type="Proteomes" id="UP000007174"/>
    </source>
</evidence>
<organism evidence="2 3">
    <name type="scientific">Colletotrichum higginsianum (strain IMI 349063)</name>
    <name type="common">Crucifer anthracnose fungus</name>
    <dbReference type="NCBI Taxonomy" id="759273"/>
    <lineage>
        <taxon>Eukaryota</taxon>
        <taxon>Fungi</taxon>
        <taxon>Dikarya</taxon>
        <taxon>Ascomycota</taxon>
        <taxon>Pezizomycotina</taxon>
        <taxon>Sordariomycetes</taxon>
        <taxon>Hypocreomycetidae</taxon>
        <taxon>Glomerellales</taxon>
        <taxon>Glomerellaceae</taxon>
        <taxon>Colletotrichum</taxon>
        <taxon>Colletotrichum destructivum species complex</taxon>
    </lineage>
</organism>
<dbReference type="EMBL" id="CACQ02004249">
    <property type="protein sequence ID" value="CCF40715.1"/>
    <property type="molecule type" value="Genomic_DNA"/>
</dbReference>
<dbReference type="Proteomes" id="UP000007174">
    <property type="component" value="Unassembled WGS sequence"/>
</dbReference>
<protein>
    <submittedName>
        <fullName evidence="2">Uncharacterized protein</fullName>
    </submittedName>
</protein>